<gene>
    <name evidence="1" type="ORF">GCM10009846_12290</name>
</gene>
<dbReference type="RefSeq" id="WP_344341609.1">
    <property type="nucleotide sequence ID" value="NZ_BAAAQT010000005.1"/>
</dbReference>
<accession>A0ABP5MFX3</accession>
<proteinExistence type="predicted"/>
<dbReference type="Pfam" id="PF19654">
    <property type="entry name" value="DUF6157"/>
    <property type="match status" value="1"/>
</dbReference>
<reference evidence="2" key="1">
    <citation type="journal article" date="2019" name="Int. J. Syst. Evol. Microbiol.">
        <title>The Global Catalogue of Microorganisms (GCM) 10K type strain sequencing project: providing services to taxonomists for standard genome sequencing and annotation.</title>
        <authorList>
            <consortium name="The Broad Institute Genomics Platform"/>
            <consortium name="The Broad Institute Genome Sequencing Center for Infectious Disease"/>
            <person name="Wu L."/>
            <person name="Ma J."/>
        </authorList>
    </citation>
    <scope>NUCLEOTIDE SEQUENCE [LARGE SCALE GENOMIC DNA]</scope>
    <source>
        <strain evidence="2">JCM 16026</strain>
    </source>
</reference>
<dbReference type="InterPro" id="IPR046155">
    <property type="entry name" value="DUF6157"/>
</dbReference>
<organism evidence="1 2">
    <name type="scientific">Agrococcus versicolor</name>
    <dbReference type="NCBI Taxonomy" id="501482"/>
    <lineage>
        <taxon>Bacteria</taxon>
        <taxon>Bacillati</taxon>
        <taxon>Actinomycetota</taxon>
        <taxon>Actinomycetes</taxon>
        <taxon>Micrococcales</taxon>
        <taxon>Microbacteriaceae</taxon>
        <taxon>Agrococcus</taxon>
    </lineage>
</organism>
<sequence length="134" mass="14434">MSTDYLGTFIEVAPDSTTTAAQIPPSRATPSVAELQHRLLAAHPYAYTSDELLFEVHAMRTGVGEADRDAARAAFLARDQACLRASPLGKRYGWGTHHDAEGRVALVGIGTPEYARLAADPSLEHRSAMRSSRG</sequence>
<comment type="caution">
    <text evidence="1">The sequence shown here is derived from an EMBL/GenBank/DDBJ whole genome shotgun (WGS) entry which is preliminary data.</text>
</comment>
<dbReference type="Proteomes" id="UP001501599">
    <property type="component" value="Unassembled WGS sequence"/>
</dbReference>
<keyword evidence="2" id="KW-1185">Reference proteome</keyword>
<name>A0ABP5MFX3_9MICO</name>
<evidence type="ECO:0000313" key="2">
    <source>
        <dbReference type="Proteomes" id="UP001501599"/>
    </source>
</evidence>
<dbReference type="EMBL" id="BAAAQT010000005">
    <property type="protein sequence ID" value="GAA2172827.1"/>
    <property type="molecule type" value="Genomic_DNA"/>
</dbReference>
<evidence type="ECO:0000313" key="1">
    <source>
        <dbReference type="EMBL" id="GAA2172827.1"/>
    </source>
</evidence>
<protein>
    <submittedName>
        <fullName evidence="1">DUF6157 family protein</fullName>
    </submittedName>
</protein>